<dbReference type="Proteomes" id="UP000664940">
    <property type="component" value="Unassembled WGS sequence"/>
</dbReference>
<proteinExistence type="predicted"/>
<reference evidence="1 2" key="1">
    <citation type="journal article" date="2020" name="Nature">
        <title>Six reference-quality genomes reveal evolution of bat adaptations.</title>
        <authorList>
            <person name="Jebb D."/>
            <person name="Huang Z."/>
            <person name="Pippel M."/>
            <person name="Hughes G.M."/>
            <person name="Lavrichenko K."/>
            <person name="Devanna P."/>
            <person name="Winkler S."/>
            <person name="Jermiin L.S."/>
            <person name="Skirmuntt E.C."/>
            <person name="Katzourakis A."/>
            <person name="Burkitt-Gray L."/>
            <person name="Ray D.A."/>
            <person name="Sullivan K.A.M."/>
            <person name="Roscito J.G."/>
            <person name="Kirilenko B.M."/>
            <person name="Davalos L.M."/>
            <person name="Corthals A.P."/>
            <person name="Power M.L."/>
            <person name="Jones G."/>
            <person name="Ransome R.D."/>
            <person name="Dechmann D.K.N."/>
            <person name="Locatelli A.G."/>
            <person name="Puechmaille S.J."/>
            <person name="Fedrigo O."/>
            <person name="Jarvis E.D."/>
            <person name="Hiller M."/>
            <person name="Vernes S.C."/>
            <person name="Myers E.W."/>
            <person name="Teeling E.C."/>
        </authorList>
    </citation>
    <scope>NUCLEOTIDE SEQUENCE [LARGE SCALE GENOMIC DNA]</scope>
    <source>
        <strain evidence="1">Bat1K_MPI-CBG_1</strain>
    </source>
</reference>
<dbReference type="AlphaFoldDB" id="A0A833Z8V3"/>
<gene>
    <name evidence="1" type="ORF">HJG60_008273</name>
</gene>
<evidence type="ECO:0000313" key="1">
    <source>
        <dbReference type="EMBL" id="KAF6088448.1"/>
    </source>
</evidence>
<comment type="caution">
    <text evidence="1">The sequence shown here is derived from an EMBL/GenBank/DDBJ whole genome shotgun (WGS) entry which is preliminary data.</text>
</comment>
<dbReference type="EMBL" id="JABVXQ010000010">
    <property type="protein sequence ID" value="KAF6088448.1"/>
    <property type="molecule type" value="Genomic_DNA"/>
</dbReference>
<protein>
    <submittedName>
        <fullName evidence="1">Uncharacterized protein</fullName>
    </submittedName>
</protein>
<organism evidence="1 2">
    <name type="scientific">Phyllostomus discolor</name>
    <name type="common">pale spear-nosed bat</name>
    <dbReference type="NCBI Taxonomy" id="89673"/>
    <lineage>
        <taxon>Eukaryota</taxon>
        <taxon>Metazoa</taxon>
        <taxon>Chordata</taxon>
        <taxon>Craniata</taxon>
        <taxon>Vertebrata</taxon>
        <taxon>Euteleostomi</taxon>
        <taxon>Mammalia</taxon>
        <taxon>Eutheria</taxon>
        <taxon>Laurasiatheria</taxon>
        <taxon>Chiroptera</taxon>
        <taxon>Yangochiroptera</taxon>
        <taxon>Phyllostomidae</taxon>
        <taxon>Phyllostominae</taxon>
        <taxon>Phyllostomus</taxon>
    </lineage>
</organism>
<accession>A0A833Z8V3</accession>
<sequence length="129" mass="14908">MFDSIGLSLIETLPYKMPPLSKFPFRCLVEPIFICKMKDFVFCFKVKGFLSITLSRDNSKCPEVKFAFYVKLPEENLKKNRSLGHCLLFFLFFHLLRVILFPFLCPPLPRWSGVGPVPYGMLSLCTTKS</sequence>
<name>A0A833Z8V3_9CHIR</name>
<evidence type="ECO:0000313" key="2">
    <source>
        <dbReference type="Proteomes" id="UP000664940"/>
    </source>
</evidence>